<gene>
    <name evidence="5" type="ORF">BB934_12645</name>
</gene>
<dbReference type="Gene3D" id="1.10.10.60">
    <property type="entry name" value="Homeodomain-like"/>
    <property type="match status" value="2"/>
</dbReference>
<sequence>MEQAISESYAGRLTRVSAYIHDHLDEELSLDMLAEIACLSPYHWHRIYHTHFGETVTATVRRLRLQRAAADLAHTDRPIAKVAERAGYDSQASFTRAFSAAFGLPPAKYREIGSHSVFKSPMPEGANVMYEIGTTNVPAMTLIAVEHRGPYMNIGKSFDLLFTMLAQRSLIRPDLRMVGVYLDDPTSVPEQELRSQAGVVVPESMTVDAPLFIAQLQGGDHAVLKYKGPYGDMRAAYDWLFGQWLPSSGREAADAPIFEEYLNSPRDTPPTELRTDIYLPLK</sequence>
<dbReference type="InterPro" id="IPR018062">
    <property type="entry name" value="HTH_AraC-typ_CS"/>
</dbReference>
<dbReference type="GO" id="GO:0043565">
    <property type="term" value="F:sequence-specific DNA binding"/>
    <property type="evidence" value="ECO:0007669"/>
    <property type="project" value="InterPro"/>
</dbReference>
<proteinExistence type="predicted"/>
<evidence type="ECO:0000256" key="3">
    <source>
        <dbReference type="ARBA" id="ARBA00023163"/>
    </source>
</evidence>
<dbReference type="GO" id="GO:0003700">
    <property type="term" value="F:DNA-binding transcription factor activity"/>
    <property type="evidence" value="ECO:0007669"/>
    <property type="project" value="InterPro"/>
</dbReference>
<evidence type="ECO:0000256" key="1">
    <source>
        <dbReference type="ARBA" id="ARBA00023015"/>
    </source>
</evidence>
<dbReference type="Pfam" id="PF12833">
    <property type="entry name" value="HTH_18"/>
    <property type="match status" value="1"/>
</dbReference>
<dbReference type="SMART" id="SM00342">
    <property type="entry name" value="HTH_ARAC"/>
    <property type="match status" value="1"/>
</dbReference>
<dbReference type="Gene3D" id="3.20.80.10">
    <property type="entry name" value="Regulatory factor, effector binding domain"/>
    <property type="match status" value="1"/>
</dbReference>
<dbReference type="InterPro" id="IPR018060">
    <property type="entry name" value="HTH_AraC"/>
</dbReference>
<keyword evidence="1" id="KW-0805">Transcription regulation</keyword>
<dbReference type="SUPFAM" id="SSF55136">
    <property type="entry name" value="Probable bacterial effector-binding domain"/>
    <property type="match status" value="1"/>
</dbReference>
<dbReference type="RefSeq" id="WP_099512814.1">
    <property type="nucleotide sequence ID" value="NZ_CP016616.1"/>
</dbReference>
<evidence type="ECO:0000313" key="5">
    <source>
        <dbReference type="EMBL" id="ANY81785.1"/>
    </source>
</evidence>
<dbReference type="PRINTS" id="PR00032">
    <property type="entry name" value="HTHARAC"/>
</dbReference>
<organism evidence="5">
    <name type="scientific">Microvirga ossetica</name>
    <dbReference type="NCBI Taxonomy" id="1882682"/>
    <lineage>
        <taxon>Bacteria</taxon>
        <taxon>Pseudomonadati</taxon>
        <taxon>Pseudomonadota</taxon>
        <taxon>Alphaproteobacteria</taxon>
        <taxon>Hyphomicrobiales</taxon>
        <taxon>Methylobacteriaceae</taxon>
        <taxon>Microvirga</taxon>
    </lineage>
</organism>
<dbReference type="InterPro" id="IPR011256">
    <property type="entry name" value="Reg_factor_effector_dom_sf"/>
</dbReference>
<dbReference type="PROSITE" id="PS00041">
    <property type="entry name" value="HTH_ARAC_FAMILY_1"/>
    <property type="match status" value="1"/>
</dbReference>
<dbReference type="PANTHER" id="PTHR40055">
    <property type="entry name" value="TRANSCRIPTIONAL REGULATOR YGIV-RELATED"/>
    <property type="match status" value="1"/>
</dbReference>
<keyword evidence="2" id="KW-0238">DNA-binding</keyword>
<feature type="domain" description="HTH araC/xylS-type" evidence="4">
    <location>
        <begin position="14"/>
        <end position="112"/>
    </location>
</feature>
<keyword evidence="3" id="KW-0804">Transcription</keyword>
<dbReference type="Pfam" id="PF06445">
    <property type="entry name" value="GyrI-like"/>
    <property type="match status" value="1"/>
</dbReference>
<dbReference type="InterPro" id="IPR050908">
    <property type="entry name" value="SmbC-like"/>
</dbReference>
<dbReference type="SUPFAM" id="SSF46689">
    <property type="entry name" value="Homeodomain-like"/>
    <property type="match status" value="2"/>
</dbReference>
<accession>A0A1B2EP74</accession>
<dbReference type="InterPro" id="IPR029442">
    <property type="entry name" value="GyrI-like"/>
</dbReference>
<dbReference type="InterPro" id="IPR009057">
    <property type="entry name" value="Homeodomain-like_sf"/>
</dbReference>
<dbReference type="SMART" id="SM00871">
    <property type="entry name" value="AraC_E_bind"/>
    <property type="match status" value="1"/>
</dbReference>
<evidence type="ECO:0000256" key="2">
    <source>
        <dbReference type="ARBA" id="ARBA00023125"/>
    </source>
</evidence>
<protein>
    <submittedName>
        <fullName evidence="5">AraC family transcriptional regulator</fullName>
    </submittedName>
</protein>
<reference evidence="5" key="1">
    <citation type="submission" date="2016-07" db="EMBL/GenBank/DDBJ databases">
        <title>Microvirga ossetica sp. nov. a new species of rhizobia isolated from root nodules of the legume species Vicia alpestris Steven originated from North Ossetia region in the Caucasus.</title>
        <authorList>
            <person name="Safronova V.I."/>
            <person name="Kuznetsova I.G."/>
            <person name="Sazanova A.L."/>
            <person name="Belimov A."/>
            <person name="Andronov E."/>
            <person name="Osledkin Y.S."/>
            <person name="Onishchuk O.P."/>
            <person name="Kurchak O.N."/>
            <person name="Shaposhnikov A.I."/>
            <person name="Willems A."/>
            <person name="Tikhonovich I.A."/>
        </authorList>
    </citation>
    <scope>NUCLEOTIDE SEQUENCE [LARGE SCALE GENOMIC DNA]</scope>
    <source>
        <strain evidence="5">V5/3M</strain>
    </source>
</reference>
<evidence type="ECO:0000259" key="4">
    <source>
        <dbReference type="PROSITE" id="PS01124"/>
    </source>
</evidence>
<dbReference type="InterPro" id="IPR020449">
    <property type="entry name" value="Tscrpt_reg_AraC-type_HTH"/>
</dbReference>
<dbReference type="EMBL" id="CP016616">
    <property type="protein sequence ID" value="ANY81785.1"/>
    <property type="molecule type" value="Genomic_DNA"/>
</dbReference>
<dbReference type="PROSITE" id="PS01124">
    <property type="entry name" value="HTH_ARAC_FAMILY_2"/>
    <property type="match status" value="1"/>
</dbReference>
<dbReference type="KEGG" id="moc:BB934_12645"/>
<dbReference type="PANTHER" id="PTHR40055:SF1">
    <property type="entry name" value="TRANSCRIPTIONAL REGULATOR YGIV-RELATED"/>
    <property type="match status" value="1"/>
</dbReference>
<dbReference type="AlphaFoldDB" id="A0A1B2EP74"/>
<dbReference type="InterPro" id="IPR010499">
    <property type="entry name" value="AraC_E-bd"/>
</dbReference>
<name>A0A1B2EP74_9HYPH</name>
<dbReference type="OrthoDB" id="9816011at2"/>